<protein>
    <submittedName>
        <fullName evidence="1">Uncharacterized protein</fullName>
    </submittedName>
</protein>
<gene>
    <name evidence="1" type="ORF">TEMA_07270</name>
</gene>
<keyword evidence="2" id="KW-1185">Reference proteome</keyword>
<reference evidence="1 2" key="1">
    <citation type="submission" date="2022-07" db="EMBL/GenBank/DDBJ databases">
        <title>Genome sequence of Terrisporobacter mayombei DSM6539.</title>
        <authorList>
            <person name="Boeer T."/>
            <person name="Bengelsdorf F.R."/>
            <person name="Daniel R."/>
            <person name="Poehlein A."/>
        </authorList>
    </citation>
    <scope>NUCLEOTIDE SEQUENCE [LARGE SCALE GENOMIC DNA]</scope>
    <source>
        <strain evidence="1 2">DSM 6539</strain>
    </source>
</reference>
<organism evidence="1 2">
    <name type="scientific">Terrisporobacter mayombei</name>
    <dbReference type="NCBI Taxonomy" id="1541"/>
    <lineage>
        <taxon>Bacteria</taxon>
        <taxon>Bacillati</taxon>
        <taxon>Bacillota</taxon>
        <taxon>Clostridia</taxon>
        <taxon>Peptostreptococcales</taxon>
        <taxon>Peptostreptococcaceae</taxon>
        <taxon>Terrisporobacter</taxon>
    </lineage>
</organism>
<proteinExistence type="predicted"/>
<name>A0ABY9PZR3_9FIRM</name>
<accession>A0ABY9PZR3</accession>
<evidence type="ECO:0000313" key="2">
    <source>
        <dbReference type="Proteomes" id="UP001235030"/>
    </source>
</evidence>
<dbReference type="EMBL" id="CP101637">
    <property type="protein sequence ID" value="WMT80411.1"/>
    <property type="molecule type" value="Genomic_DNA"/>
</dbReference>
<dbReference type="Proteomes" id="UP001235030">
    <property type="component" value="Chromosome"/>
</dbReference>
<dbReference type="RefSeq" id="WP_228104661.1">
    <property type="nucleotide sequence ID" value="NZ_CP101637.1"/>
</dbReference>
<evidence type="ECO:0000313" key="1">
    <source>
        <dbReference type="EMBL" id="WMT80411.1"/>
    </source>
</evidence>
<sequence length="105" mass="12260">MYLVIEDVKKLLKDYSFKSDLVEDEPEDNLKMYSYIFRNNNMESIRVTNTIQDNKEYISDIGHTVGKYPQLSIGAVSGDTTVHVDYYTSDKTTYEKVYNLINKLK</sequence>